<sequence>MARKITYSTEMLYNFRQLSQVAPQKKVQTLETHDGRSLLFSIGEDGGFYMTEQVNGVAAGWKQSNIANTISNQFANQEYSIKDFFAAQNLQNDQLSLAIVVQFNGKDQLFVSNGSTLTGLTQLHHGPTWTPLAFDDPSHLHIQPNIENLYVAEAKDGQYLVADISQEEFTPSSPFIKRYYIEQNPKEGAHWKAMVIGGDLEPGAISNLGRRKGELVEGIFTLGTIHGKTELLYSPLYNPFNPEAPPTITRLTVPKGAIAITVVQNEQHESSLFVAAEGSLYYFSPDNLKEGAEGELILNNELFQGVKNLIGYFSENKYVVWGLNRAKELFYTQASVDQSLNSNSWSTPIPIYHNINHIAPYVTQKDASKAFFYTEDDKFYKHAQSPITGLWDSQQVYVEAAIQEKAKQFYSYSTLVQLLDDEKTINQESKLSIKASTNCVVYINGSYYELSENAISVSSNSKGILRIVQQIDDVSGAQLYIDDHAGNTVLINPMDKPFQKIALLNTEQELRNATIKNIDGSSEALIAAEISSDDLKILASTNSLLAEAYKTMSDEHYIMQRLNSKIRSNDLLLNYGNTMYLEGYGQTILCELGDIFNWLKSGINYIIDVVKDTIAGVWRLVIRISGKVYQGVLDCIEKVTAALQWIYEVVKTGVTKLLKFLQYLFAVKDIKVTKAIFKHLSKLFLVEQVDQIKQVKVSFDSQMREFISRIKDWGGIADWSALGDAAHAKMDNNAKANLEVSAPGDLLLSHFEEHIQNVKIVSFQDLKTPIEAQGLMDILFEALKREGQVLDQGLLEIQELIHDYANLTLAEVLKRILSILGSTVLESTQVIIDALFDLLIYFMNFAIDALDTEIHIPVVSDILNYFNIPDASILDILGWITAIPTTILYKTINQQAPFSDDQDTQRILKASTFKEVEALFRNTQQVSSLLFSPKQTPLQAVHITGNQEQVYFVNPAALYTSNLPSATLSPRFVGNIFICGKISCGILGVLKAITGAGEAFFLSTCNPFSLIYGGISTLHSGIGVVTNILAPQNPLKQPIMKVISYTASGLDILNTIIFLDKFQAFFAAPANIMKSLISQDGRGTKSIISAILCIPALAVSCYHFYEISKIPASKSRSNAIIEETSCLTDYIAKVAYAVAVNTQEPLTKTVAIASFSTSTVVTSGLHIAESIIGYDHS</sequence>
<accession>A0A5Q0QAI9</accession>
<dbReference type="Proteomes" id="UP000326921">
    <property type="component" value="Chromosome"/>
</dbReference>
<organism evidence="1 2">
    <name type="scientific">Sphingobacterium zhuxiongii</name>
    <dbReference type="NCBI Taxonomy" id="2662364"/>
    <lineage>
        <taxon>Bacteria</taxon>
        <taxon>Pseudomonadati</taxon>
        <taxon>Bacteroidota</taxon>
        <taxon>Sphingobacteriia</taxon>
        <taxon>Sphingobacteriales</taxon>
        <taxon>Sphingobacteriaceae</taxon>
        <taxon>Sphingobacterium</taxon>
    </lineage>
</organism>
<evidence type="ECO:0000313" key="1">
    <source>
        <dbReference type="EMBL" id="QGA26945.1"/>
    </source>
</evidence>
<name>A0A5Q0QAI9_9SPHI</name>
<keyword evidence="2" id="KW-1185">Reference proteome</keyword>
<proteinExistence type="predicted"/>
<dbReference type="KEGG" id="sphe:GFH32_11735"/>
<evidence type="ECO:0000313" key="2">
    <source>
        <dbReference type="Proteomes" id="UP000326921"/>
    </source>
</evidence>
<dbReference type="EMBL" id="CP045652">
    <property type="protein sequence ID" value="QGA26945.1"/>
    <property type="molecule type" value="Genomic_DNA"/>
</dbReference>
<protein>
    <submittedName>
        <fullName evidence="1">Uncharacterized protein</fullName>
    </submittedName>
</protein>
<dbReference type="AlphaFoldDB" id="A0A5Q0QAI9"/>
<gene>
    <name evidence="1" type="ORF">GFH32_11735</name>
</gene>
<dbReference type="RefSeq" id="WP_153511787.1">
    <property type="nucleotide sequence ID" value="NZ_CP045652.1"/>
</dbReference>
<reference evidence="1 2" key="1">
    <citation type="submission" date="2019-10" db="EMBL/GenBank/DDBJ databases">
        <authorList>
            <person name="Dong K."/>
        </authorList>
    </citation>
    <scope>NUCLEOTIDE SEQUENCE [LARGE SCALE GENOMIC DNA]</scope>
    <source>
        <strain evidence="2">dk4302</strain>
    </source>
</reference>